<gene>
    <name evidence="1" type="ORF">RPERSI_LOCUS14711</name>
</gene>
<dbReference type="EMBL" id="CAJVQC010034377">
    <property type="protein sequence ID" value="CAG8756246.1"/>
    <property type="molecule type" value="Genomic_DNA"/>
</dbReference>
<keyword evidence="2" id="KW-1185">Reference proteome</keyword>
<evidence type="ECO:0000313" key="1">
    <source>
        <dbReference type="EMBL" id="CAG8756246.1"/>
    </source>
</evidence>
<name>A0ACA9QK19_9GLOM</name>
<protein>
    <submittedName>
        <fullName evidence="1">26798_t:CDS:1</fullName>
    </submittedName>
</protein>
<feature type="non-terminal residue" evidence="1">
    <location>
        <position position="106"/>
    </location>
</feature>
<organism evidence="1 2">
    <name type="scientific">Racocetra persica</name>
    <dbReference type="NCBI Taxonomy" id="160502"/>
    <lineage>
        <taxon>Eukaryota</taxon>
        <taxon>Fungi</taxon>
        <taxon>Fungi incertae sedis</taxon>
        <taxon>Mucoromycota</taxon>
        <taxon>Glomeromycotina</taxon>
        <taxon>Glomeromycetes</taxon>
        <taxon>Diversisporales</taxon>
        <taxon>Gigasporaceae</taxon>
        <taxon>Racocetra</taxon>
    </lineage>
</organism>
<proteinExistence type="predicted"/>
<accession>A0ACA9QK19</accession>
<reference evidence="1" key="1">
    <citation type="submission" date="2021-06" db="EMBL/GenBank/DDBJ databases">
        <authorList>
            <person name="Kallberg Y."/>
            <person name="Tangrot J."/>
            <person name="Rosling A."/>
        </authorList>
    </citation>
    <scope>NUCLEOTIDE SEQUENCE</scope>
    <source>
        <strain evidence="1">MA461A</strain>
    </source>
</reference>
<evidence type="ECO:0000313" key="2">
    <source>
        <dbReference type="Proteomes" id="UP000789920"/>
    </source>
</evidence>
<comment type="caution">
    <text evidence="1">The sequence shown here is derived from an EMBL/GenBank/DDBJ whole genome shotgun (WGS) entry which is preliminary data.</text>
</comment>
<dbReference type="Proteomes" id="UP000789920">
    <property type="component" value="Unassembled WGS sequence"/>
</dbReference>
<sequence length="106" mass="12456">MSENTNTKVLPLPSKSGSKQLDHIQGDFNRLTNEIKQLKKENEELKKNNSEKCEKELKKIEQQVEQCLTSLRTEYDKNATLDQKMKELVELCKDFGEELPNFRNKR</sequence>